<dbReference type="RefSeq" id="WP_082745835.1">
    <property type="nucleotide sequence ID" value="NZ_KQ957308.1"/>
</dbReference>
<evidence type="ECO:0000256" key="2">
    <source>
        <dbReference type="ARBA" id="ARBA00022670"/>
    </source>
</evidence>
<dbReference type="eggNOG" id="ENOG50309XW">
    <property type="taxonomic scope" value="Bacteria"/>
</dbReference>
<name>A0A133PXI7_9BACT</name>
<proteinExistence type="inferred from homology"/>
<dbReference type="PATRIC" id="fig|28128.5.peg.2254"/>
<evidence type="ECO:0000256" key="1">
    <source>
        <dbReference type="ARBA" id="ARBA00009693"/>
    </source>
</evidence>
<dbReference type="InterPro" id="IPR044934">
    <property type="entry name" value="Streptopain_sf"/>
</dbReference>
<dbReference type="InterPro" id="IPR026444">
    <property type="entry name" value="Secre_tail"/>
</dbReference>
<dbReference type="GO" id="GO:0006508">
    <property type="term" value="P:proteolysis"/>
    <property type="evidence" value="ECO:0007669"/>
    <property type="project" value="UniProtKB-KW"/>
</dbReference>
<evidence type="ECO:0000256" key="3">
    <source>
        <dbReference type="ARBA" id="ARBA00022729"/>
    </source>
</evidence>
<dbReference type="Proteomes" id="UP000070533">
    <property type="component" value="Unassembled WGS sequence"/>
</dbReference>
<dbReference type="PRINTS" id="PR00797">
    <property type="entry name" value="STREPTOPAIN"/>
</dbReference>
<dbReference type="InterPro" id="IPR000200">
    <property type="entry name" value="Peptidase_C10"/>
</dbReference>
<keyword evidence="10" id="KW-1185">Reference proteome</keyword>
<reference evidence="10" key="1">
    <citation type="submission" date="2016-01" db="EMBL/GenBank/DDBJ databases">
        <authorList>
            <person name="Mitreva M."/>
            <person name="Pepin K.H."/>
            <person name="Mihindukulasuriya K.A."/>
            <person name="Fulton R."/>
            <person name="Fronick C."/>
            <person name="O'Laughlin M."/>
            <person name="Miner T."/>
            <person name="Herter B."/>
            <person name="Rosa B.A."/>
            <person name="Cordes M."/>
            <person name="Tomlinson C."/>
            <person name="Wollam A."/>
            <person name="Palsikar V.B."/>
            <person name="Mardis E.R."/>
            <person name="Wilson R.K."/>
        </authorList>
    </citation>
    <scope>NUCLEOTIDE SEQUENCE [LARGE SCALE GENOMIC DNA]</scope>
    <source>
        <strain evidence="10">MJR7716</strain>
    </source>
</reference>
<evidence type="ECO:0000256" key="4">
    <source>
        <dbReference type="ARBA" id="ARBA00022801"/>
    </source>
</evidence>
<feature type="chain" id="PRO_5007458567" evidence="7">
    <location>
        <begin position="21"/>
        <end position="975"/>
    </location>
</feature>
<dbReference type="InterPro" id="IPR025896">
    <property type="entry name" value="Spi_Prtas-inh"/>
</dbReference>
<dbReference type="SUPFAM" id="SSF54001">
    <property type="entry name" value="Cysteine proteinases"/>
    <property type="match status" value="1"/>
</dbReference>
<keyword evidence="4" id="KW-0378">Hydrolase</keyword>
<organism evidence="9 10">
    <name type="scientific">Prevotella corporis</name>
    <dbReference type="NCBI Taxonomy" id="28128"/>
    <lineage>
        <taxon>Bacteria</taxon>
        <taxon>Pseudomonadati</taxon>
        <taxon>Bacteroidota</taxon>
        <taxon>Bacteroidia</taxon>
        <taxon>Bacteroidales</taxon>
        <taxon>Prevotellaceae</taxon>
        <taxon>Prevotella</taxon>
    </lineage>
</organism>
<comment type="caution">
    <text evidence="9">The sequence shown here is derived from an EMBL/GenBank/DDBJ whole genome shotgun (WGS) entry which is preliminary data.</text>
</comment>
<dbReference type="InterPro" id="IPR038765">
    <property type="entry name" value="Papain-like_cys_pep_sf"/>
</dbReference>
<gene>
    <name evidence="9" type="ORF">HMPREF3226_02190</name>
</gene>
<dbReference type="STRING" id="28128.HMPREF3226_02190"/>
<dbReference type="Gene3D" id="3.90.70.50">
    <property type="entry name" value="Peptidase C10, streptopain"/>
    <property type="match status" value="2"/>
</dbReference>
<dbReference type="EMBL" id="LRQG01000197">
    <property type="protein sequence ID" value="KXA34725.1"/>
    <property type="molecule type" value="Genomic_DNA"/>
</dbReference>
<evidence type="ECO:0000313" key="10">
    <source>
        <dbReference type="Proteomes" id="UP000070533"/>
    </source>
</evidence>
<keyword evidence="2 9" id="KW-0645">Protease</keyword>
<keyword evidence="3 7" id="KW-0732">Signal</keyword>
<evidence type="ECO:0000259" key="8">
    <source>
        <dbReference type="Pfam" id="PF13734"/>
    </source>
</evidence>
<dbReference type="OrthoDB" id="2235251at2"/>
<dbReference type="AlphaFoldDB" id="A0A133PXI7"/>
<feature type="active site" description="Nucleophile" evidence="6">
    <location>
        <position position="183"/>
    </location>
</feature>
<sequence>MKRTLNLLLLFLILAVPSFAGKVSKTEAQQIAQKFMTRQMHRSAKARFAAIPAKLRLSKSTDKEFAPFYVYNADNSQGFVIVSGDDAIGQIIGYSDTGSFEMENAPSNIVTMLQMFARLVENAPANAARRAPHIPDANPTKGNVVVSPLLDEEGIQWGQDAPFNGMMPTYTAEAKTKHYFVGCVATAMAQIMRYHRWPEQGIGELTYKSNIEQDLTANFGTTTYDWNNMPGWLEKDNADTEQNKQVATLSYQAAVSVHMSFAPAGSGAFSQAVTGALVNYFGYDKAIAYKKREYFSTKEWMDMIKAELNAKRPVFYSASNEDGQGGHAYVCDGYDDQDYVHINWGWYGKSNGYFLVNALNPYDLGIGANGGGYNLQQEIITGIQKPVEGSKRSWDIYCDTRFSATLLSTGIQCMSIISNHDCDDFDGVIAAVLIDKDGKIVANLKEQPLTVKGVNLDKKPLTNGDWAKMQDCSVNVPGVADGNDYKIIYAVKAKGTEDWNIVLAPNSLPNYAIATVKDGKIIAVDQHKPIPDVTLLEKITPDGTLYAGGSGCFKVHIRNNSTDYYVTRVWLKFTSIDDPSKVYYLHEADEKLNNVYDSSEKELSLLINLPADMPEGKYKVIAFDKAKPKAPAGADFEQYPFKEDLVGETILEVKKAAQIPVIRQLGNFAWLSSGANENEIVQGDKVLFTHPVRNYGLEGTVNLLLKVQNIENEEETRDFIRLDAQTFKQQERKDPMYYVRTDLNPGKYKLLPYFVYKDTEYPMEGTFEDCIIEVKANNALPLTATAFEVPSIEWKQGTSVKNIKFTLKASEATKGMFYIRFRPASYRAGTLAYMKAVSLAAGESKDFVFNYKPSTTLANGAYLLYMEYRPQGKKSGEEITVSGENTKVIYLGITAGIDDVNTTGASAADFTFDGRNIYFGDIKNIRNIAVYSISGAKVFSTSAVSSTVSLPLANGIYVLRVATVDGTVTKKIVLK</sequence>
<dbReference type="Pfam" id="PF01640">
    <property type="entry name" value="Peptidase_C10"/>
    <property type="match status" value="1"/>
</dbReference>
<keyword evidence="5" id="KW-0788">Thiol protease</keyword>
<feature type="domain" description="Spi protease inhibitor" evidence="8">
    <location>
        <begin position="22"/>
        <end position="115"/>
    </location>
</feature>
<feature type="active site" description="Proton acceptor" evidence="6">
    <location>
        <position position="327"/>
    </location>
</feature>
<evidence type="ECO:0000256" key="7">
    <source>
        <dbReference type="SAM" id="SignalP"/>
    </source>
</evidence>
<evidence type="ECO:0000256" key="5">
    <source>
        <dbReference type="ARBA" id="ARBA00022807"/>
    </source>
</evidence>
<accession>A0A133PXI7</accession>
<comment type="similarity">
    <text evidence="1">Belongs to the peptidase C10 family.</text>
</comment>
<protein>
    <submittedName>
        <fullName evidence="9">Thiol protease/hemagglutinin PrtT domain protein</fullName>
    </submittedName>
</protein>
<dbReference type="Pfam" id="PF13734">
    <property type="entry name" value="Inhibitor_I69"/>
    <property type="match status" value="1"/>
</dbReference>
<evidence type="ECO:0000313" key="9">
    <source>
        <dbReference type="EMBL" id="KXA34725.1"/>
    </source>
</evidence>
<evidence type="ECO:0000256" key="6">
    <source>
        <dbReference type="PIRSR" id="PIRSR600200-1"/>
    </source>
</evidence>
<dbReference type="NCBIfam" id="TIGR04183">
    <property type="entry name" value="Por_Secre_tail"/>
    <property type="match status" value="1"/>
</dbReference>
<feature type="signal peptide" evidence="7">
    <location>
        <begin position="1"/>
        <end position="20"/>
    </location>
</feature>
<dbReference type="GO" id="GO:0008234">
    <property type="term" value="F:cysteine-type peptidase activity"/>
    <property type="evidence" value="ECO:0007669"/>
    <property type="project" value="UniProtKB-KW"/>
</dbReference>